<proteinExistence type="predicted"/>
<dbReference type="EMBL" id="CP061169">
    <property type="protein sequence ID" value="QPZ39400.1"/>
    <property type="molecule type" value="Genomic_DNA"/>
</dbReference>
<reference evidence="1 2" key="1">
    <citation type="submission" date="2020-12" db="EMBL/GenBank/DDBJ databases">
        <title>Microbacterium sp. HY060.</title>
        <authorList>
            <person name="Zhou J."/>
        </authorList>
    </citation>
    <scope>NUCLEOTIDE SEQUENCE [LARGE SCALE GENOMIC DNA]</scope>
    <source>
        <strain evidence="1 2">HY60</strain>
    </source>
</reference>
<name>A0ABX6YL47_9MICO</name>
<gene>
    <name evidence="1" type="ORF">HCR76_04885</name>
</gene>
<keyword evidence="2" id="KW-1185">Reference proteome</keyword>
<dbReference type="RefSeq" id="WP_166988758.1">
    <property type="nucleotide sequence ID" value="NZ_CP061169.1"/>
</dbReference>
<organism evidence="1 2">
    <name type="scientific">Paramicrobacterium chengjingii</name>
    <dbReference type="NCBI Taxonomy" id="2769067"/>
    <lineage>
        <taxon>Bacteria</taxon>
        <taxon>Bacillati</taxon>
        <taxon>Actinomycetota</taxon>
        <taxon>Actinomycetes</taxon>
        <taxon>Micrococcales</taxon>
        <taxon>Microbacteriaceae</taxon>
        <taxon>Paramicrobacterium</taxon>
    </lineage>
</organism>
<evidence type="ECO:0000313" key="2">
    <source>
        <dbReference type="Proteomes" id="UP000662814"/>
    </source>
</evidence>
<dbReference type="Proteomes" id="UP000662814">
    <property type="component" value="Chromosome"/>
</dbReference>
<accession>A0ABX6YL47</accession>
<protein>
    <submittedName>
        <fullName evidence="1">Uncharacterized protein</fullName>
    </submittedName>
</protein>
<sequence length="139" mass="14851">MSKVVYVATRVSSVPRDDAIDGVNEITVVGPSSTEVSAAQRLIAVDAAALNPTVHKLVDVLWKSVAGRTLVRITPVDRSRRFFAAVRRTRGIVAAIRDADVIVAADRDALWATWNLARAARGPQAVYGISAAKFALNNG</sequence>
<evidence type="ECO:0000313" key="1">
    <source>
        <dbReference type="EMBL" id="QPZ39400.1"/>
    </source>
</evidence>